<dbReference type="Gene3D" id="3.30.559.30">
    <property type="entry name" value="Nonribosomal peptide synthetase, condensation domain"/>
    <property type="match status" value="4"/>
</dbReference>
<dbReference type="FunFam" id="1.10.1200.10:FF:000005">
    <property type="entry name" value="Nonribosomal peptide synthetase 1"/>
    <property type="match status" value="1"/>
</dbReference>
<evidence type="ECO:0000256" key="1">
    <source>
        <dbReference type="ARBA" id="ARBA00022450"/>
    </source>
</evidence>
<dbReference type="Pfam" id="PF00550">
    <property type="entry name" value="PP-binding"/>
    <property type="match status" value="4"/>
</dbReference>
<feature type="domain" description="Carrier" evidence="6">
    <location>
        <begin position="1849"/>
        <end position="1925"/>
    </location>
</feature>
<evidence type="ECO:0000256" key="4">
    <source>
        <dbReference type="ARBA" id="ARBA00029454"/>
    </source>
</evidence>
<dbReference type="GO" id="GO:0016874">
    <property type="term" value="F:ligase activity"/>
    <property type="evidence" value="ECO:0007669"/>
    <property type="project" value="UniProtKB-KW"/>
</dbReference>
<dbReference type="Gene3D" id="3.40.50.12780">
    <property type="entry name" value="N-terminal domain of ligase-like"/>
    <property type="match status" value="4"/>
</dbReference>
<organism evidence="7 8">
    <name type="scientific">Ophiocordyceps australis</name>
    <dbReference type="NCBI Taxonomy" id="1399860"/>
    <lineage>
        <taxon>Eukaryota</taxon>
        <taxon>Fungi</taxon>
        <taxon>Dikarya</taxon>
        <taxon>Ascomycota</taxon>
        <taxon>Pezizomycotina</taxon>
        <taxon>Sordariomycetes</taxon>
        <taxon>Hypocreomycetidae</taxon>
        <taxon>Hypocreales</taxon>
        <taxon>Ophiocordycipitaceae</taxon>
        <taxon>Ophiocordyceps</taxon>
    </lineage>
</organism>
<keyword evidence="1" id="KW-0596">Phosphopantetheine</keyword>
<dbReference type="NCBIfam" id="NF003417">
    <property type="entry name" value="PRK04813.1"/>
    <property type="match status" value="5"/>
</dbReference>
<feature type="region of interest" description="Disordered" evidence="5">
    <location>
        <begin position="3946"/>
        <end position="3976"/>
    </location>
</feature>
<feature type="domain" description="Carrier" evidence="6">
    <location>
        <begin position="787"/>
        <end position="862"/>
    </location>
</feature>
<feature type="compositionally biased region" description="Polar residues" evidence="5">
    <location>
        <begin position="3946"/>
        <end position="3969"/>
    </location>
</feature>
<keyword evidence="8" id="KW-1185">Reference proteome</keyword>
<dbReference type="InterPro" id="IPR036736">
    <property type="entry name" value="ACP-like_sf"/>
</dbReference>
<dbReference type="CDD" id="cd05918">
    <property type="entry name" value="A_NRPS_SidN3_like"/>
    <property type="match status" value="4"/>
</dbReference>
<feature type="domain" description="Carrier" evidence="6">
    <location>
        <begin position="4059"/>
        <end position="4132"/>
    </location>
</feature>
<feature type="domain" description="Carrier" evidence="6">
    <location>
        <begin position="2949"/>
        <end position="3025"/>
    </location>
</feature>
<protein>
    <recommendedName>
        <fullName evidence="6">Carrier domain-containing protein</fullName>
    </recommendedName>
</protein>
<evidence type="ECO:0000313" key="7">
    <source>
        <dbReference type="EMBL" id="PHH75682.1"/>
    </source>
</evidence>
<proteinExistence type="inferred from homology"/>
<dbReference type="SMART" id="SM01294">
    <property type="entry name" value="PKS_PP_betabranch"/>
    <property type="match status" value="1"/>
</dbReference>
<keyword evidence="2" id="KW-0597">Phosphoprotein</keyword>
<dbReference type="SUPFAM" id="SSF47336">
    <property type="entry name" value="ACP-like"/>
    <property type="match status" value="4"/>
</dbReference>
<dbReference type="PANTHER" id="PTHR45527:SF16">
    <property type="entry name" value="NONRIBOSOMAL PEPTIDE SYNTHASE ATNA-RELATED"/>
    <property type="match status" value="1"/>
</dbReference>
<evidence type="ECO:0000256" key="5">
    <source>
        <dbReference type="SAM" id="MobiDB-lite"/>
    </source>
</evidence>
<dbReference type="SUPFAM" id="SSF52777">
    <property type="entry name" value="CoA-dependent acyltransferases"/>
    <property type="match status" value="9"/>
</dbReference>
<dbReference type="InterPro" id="IPR006162">
    <property type="entry name" value="Ppantetheine_attach_site"/>
</dbReference>
<dbReference type="CDD" id="cd19545">
    <property type="entry name" value="FUM14_C_NRPS-like"/>
    <property type="match status" value="3"/>
</dbReference>
<dbReference type="InterPro" id="IPR010071">
    <property type="entry name" value="AA_adenyl_dom"/>
</dbReference>
<dbReference type="PROSITE" id="PS00012">
    <property type="entry name" value="PHOSPHOPANTETHEINE"/>
    <property type="match status" value="4"/>
</dbReference>
<dbReference type="FunFam" id="3.30.300.30:FF:000015">
    <property type="entry name" value="Nonribosomal peptide synthase SidD"/>
    <property type="match status" value="4"/>
</dbReference>
<reference evidence="7 8" key="1">
    <citation type="submission" date="2017-06" db="EMBL/GenBank/DDBJ databases">
        <title>Ant-infecting Ophiocordyceps genomes reveal a high diversity of potential behavioral manipulation genes and a possible major role for enterotoxins.</title>
        <authorList>
            <person name="De Bekker C."/>
            <person name="Evans H.C."/>
            <person name="Brachmann A."/>
            <person name="Hughes D.P."/>
        </authorList>
    </citation>
    <scope>NUCLEOTIDE SEQUENCE [LARGE SCALE GENOMIC DNA]</scope>
    <source>
        <strain evidence="7 8">1348a</strain>
    </source>
</reference>
<accession>A0A2C5Z7I3</accession>
<dbReference type="Gene3D" id="3.30.300.30">
    <property type="match status" value="4"/>
</dbReference>
<name>A0A2C5Z7I3_9HYPO</name>
<dbReference type="GO" id="GO:0005737">
    <property type="term" value="C:cytoplasm"/>
    <property type="evidence" value="ECO:0007669"/>
    <property type="project" value="TreeGrafter"/>
</dbReference>
<dbReference type="InterPro" id="IPR000873">
    <property type="entry name" value="AMP-dep_synth/lig_dom"/>
</dbReference>
<dbReference type="Pfam" id="PF00668">
    <property type="entry name" value="Condensation"/>
    <property type="match status" value="4"/>
</dbReference>
<dbReference type="NCBIfam" id="TIGR01733">
    <property type="entry name" value="AA-adenyl-dom"/>
    <property type="match status" value="2"/>
</dbReference>
<keyword evidence="3" id="KW-0436">Ligase</keyword>
<dbReference type="InterPro" id="IPR042099">
    <property type="entry name" value="ANL_N_sf"/>
</dbReference>
<dbReference type="PROSITE" id="PS51257">
    <property type="entry name" value="PROKAR_LIPOPROTEIN"/>
    <property type="match status" value="1"/>
</dbReference>
<dbReference type="InterPro" id="IPR009081">
    <property type="entry name" value="PP-bd_ACP"/>
</dbReference>
<dbReference type="SMART" id="SM00823">
    <property type="entry name" value="PKS_PP"/>
    <property type="match status" value="4"/>
</dbReference>
<evidence type="ECO:0000256" key="3">
    <source>
        <dbReference type="ARBA" id="ARBA00022598"/>
    </source>
</evidence>
<dbReference type="PANTHER" id="PTHR45527">
    <property type="entry name" value="NONRIBOSOMAL PEPTIDE SYNTHETASE"/>
    <property type="match status" value="1"/>
</dbReference>
<comment type="caution">
    <text evidence="7">The sequence shown here is derived from an EMBL/GenBank/DDBJ whole genome shotgun (WGS) entry which is preliminary data.</text>
</comment>
<evidence type="ECO:0000256" key="2">
    <source>
        <dbReference type="ARBA" id="ARBA00022553"/>
    </source>
</evidence>
<gene>
    <name evidence="7" type="ORF">CDD82_4328</name>
</gene>
<dbReference type="GO" id="GO:0031177">
    <property type="term" value="F:phosphopantetheine binding"/>
    <property type="evidence" value="ECO:0007669"/>
    <property type="project" value="InterPro"/>
</dbReference>
<dbReference type="FunFam" id="3.30.559.30:FF:000003">
    <property type="entry name" value="Nonribosomal peptide synthase SidD"/>
    <property type="match status" value="2"/>
</dbReference>
<dbReference type="Proteomes" id="UP000224854">
    <property type="component" value="Unassembled WGS sequence"/>
</dbReference>
<dbReference type="Pfam" id="PF00501">
    <property type="entry name" value="AMP-binding"/>
    <property type="match status" value="4"/>
</dbReference>
<dbReference type="OrthoDB" id="416786at2759"/>
<dbReference type="PROSITE" id="PS00455">
    <property type="entry name" value="AMP_BINDING"/>
    <property type="match status" value="1"/>
</dbReference>
<evidence type="ECO:0000259" key="6">
    <source>
        <dbReference type="PROSITE" id="PS50075"/>
    </source>
</evidence>
<evidence type="ECO:0000313" key="8">
    <source>
        <dbReference type="Proteomes" id="UP000224854"/>
    </source>
</evidence>
<dbReference type="Gene3D" id="1.10.1200.10">
    <property type="entry name" value="ACP-like"/>
    <property type="match status" value="4"/>
</dbReference>
<dbReference type="InterPro" id="IPR020845">
    <property type="entry name" value="AMP-binding_CS"/>
</dbReference>
<dbReference type="Gene3D" id="3.30.559.10">
    <property type="entry name" value="Chloramphenicol acetyltransferase-like domain"/>
    <property type="match status" value="4"/>
</dbReference>
<dbReference type="GO" id="GO:0044550">
    <property type="term" value="P:secondary metabolite biosynthetic process"/>
    <property type="evidence" value="ECO:0007669"/>
    <property type="project" value="TreeGrafter"/>
</dbReference>
<dbReference type="InterPro" id="IPR001242">
    <property type="entry name" value="Condensation_dom"/>
</dbReference>
<dbReference type="InterPro" id="IPR023213">
    <property type="entry name" value="CAT-like_dom_sf"/>
</dbReference>
<dbReference type="EMBL" id="NJEU01000358">
    <property type="protein sequence ID" value="PHH75682.1"/>
    <property type="molecule type" value="Genomic_DNA"/>
</dbReference>
<dbReference type="InterPro" id="IPR020806">
    <property type="entry name" value="PKS_PP-bd"/>
</dbReference>
<dbReference type="GO" id="GO:0043041">
    <property type="term" value="P:amino acid activation for nonribosomal peptide biosynthetic process"/>
    <property type="evidence" value="ECO:0007669"/>
    <property type="project" value="TreeGrafter"/>
</dbReference>
<dbReference type="SUPFAM" id="SSF56801">
    <property type="entry name" value="Acetyl-CoA synthetase-like"/>
    <property type="match status" value="4"/>
</dbReference>
<comment type="similarity">
    <text evidence="4">Belongs to the NRP synthetase family.</text>
</comment>
<dbReference type="InterPro" id="IPR045851">
    <property type="entry name" value="AMP-bd_C_sf"/>
</dbReference>
<dbReference type="PROSITE" id="PS50075">
    <property type="entry name" value="CARRIER"/>
    <property type="match status" value="4"/>
</dbReference>
<sequence>METNDSKTTWAPAGSAACLFPVLNTQSSGASGSHCVTIPIEWRGLIDFSFESGLPPTSLLQVAWGIVLRCYTGIDMPWFLCQHDTVSLLDGSNSNQGRYCRVDLSEDMHVASVAKNKITWADSTGHADLGSRSNTAVMYTRLSTALDAFDHHGFSLCLQARQVGQAWSVCLQHKISLVSEAQAINLGHLVAHIVSQITSGPMTLNSINLCPGYVYDELTDQLTAWYRKTPKTHHGCIHDLILEQCAAQPDAPAVCAWDGDFSYRDIARLSKTLARELVAQGIGRETFVALYLEKSKWTVVAMLSVLRAGGAFALLDTSFPQSRLGEMCNRLQANMVLCSRELHHAAKFLNRPIIPVDHATMARLDSKTPTRLPYHEPCALVDEQTAAFASFTSGSTGVPKGAVLTHKSFCSGHTQFVKIVHHGYGARCLQFASYAFDVSVGEHLDPLISGGCVCIPSESARISNLALAMRQMDVNLAILTPTVARLLSPAEIPSLKILMYIGEPLLDSDISPWMGRVKLFNVYGPAECCIVFTIHAIEKDNYNSLDPNIIGSALNGFCWVVDPSSRQSLAPIGAIGELVLEGPMVARGYVADEAQTKSCFISKPIWRSRMPGPTDGLMYCTGDFVQHVGDGVLRYIGRRDSQEKINGQRLELRDVEHGLTQVLPESYRPLAVIIKPADNSTPVLGGFVHYQGTDNYDSTNGSTELLHDAFVYPSQHFREMAERATADLTDRLPRYMIPAVMIPLAVIPMTSTGKFNRRELTRLASRLTKEELRCFMRAPGKQMTPEADMEKQLCQLVATVLHLDDDDGFGINDSFFSLGGDSIKAMQLVRQARDVAGLELTLDNIFKSPLLSHLALTMRPYRKQMDVAPFSLLADSGSVHGTLIMAQNMCRLSSIDEIEDVYPCTPLQEGIMALSMSSSQAKYLATSSYRLPRAIELDRLKAAWNVVISKTAILRTRIIQGPLDQALQVVVKHGVEWQEAIDFAHLGREREQWRIELGGPLFRLVLLQSSGRPHLAVFISHALYDGWSLPETLAQVEAVYHGQTVDCKPFTHFIQYTQALDLGLAKEFWEAQLAGFSEKPFPRAPGEQLSYRAAAAATLKRSLCVNESKTTALDSSLSRLISLAWAMTVSQYTGSDDVCFGMTLAGRNVPVPDIDRILAPTITTIPLRVRLNPSHTVQHSLSLLQKQFVDTMPFEHTGLQRIAAFGPGAAAACRFQNHIVIQLPRADAALEIFAHESDTSEVDDNYILSVAVTLPAAESATIHVEVVYDDQVVSEWLATRIVDQFCHNLVHMAPKTSQATKLQDVVSMPAANLATIMDWNDQLPVAVDTCIHDLVDRRCICQPEAMAVDAHDGRLSYRDLDAHATRLAAHLESLRVGPGAYIMVMMERSLWAVIAIMGIVKAGAAFVAMDPRTPDFRLHQIVQNTEARIVLASTNHAKRVSELGLQAVIVNFSPDDAVYVVYTSGSTGQPKGVVIQHGALATAATINGGRFEIDKTSRLLHAASFAFDASIAEIFYALVHGGCVCIPSEAESRNGLEEAMNRFQVNWATLTPSLARALAPGKLKTLRRMAFGGEALTKADIDMWADRVHLMNGYGPAEATVDSTIQQHVGREKSPYNIGHGAATRSWIVEARDATCSKLVPLGAVGELVLEGPVLAKGYLKDVAKTTASFVEYPDWLTKMRHGRAGRLYRTGDLVQYCPSGNGSLVYLGRKDTQVKLRGQRLELGEVEEHLLECLPGAKQAVAEMVQPDDGEPVLAAFVFWGRLDEEATGETHVLGPVEAGVREQFNAASTRMLSRVPGYMVPMLFLPLARVPLLTTGKIDRRLLRESVSSKSRKELNMYSIAAVQKRAPSSSKERLVHGKTCQLLGLVLDEVGMNDNFFQLGGDSIVAMKLAGAVRDSGFHVTVADVFGHARLGELAAKLEKSESSNGPTIAPFELLPEPRRHDMIQAAASQCQVEVDVIEDVYPCTPMQEALVALAMKQRGQYVFDMAFDIASHVEVDRVKAAWEAVYDANSILRTRITSPVTSLDPSLQVVVKQPLEWGVDAEPLEVENGKPLHKAAIVEGGGGRRGGRREGGQGGGQLRIWLHHALYDATCLPLLLEQAEAALNGCSPRPSPFNVFAAYLATLSADISKRFWTRELGGLSTTMFPALPLSSSSSLANRESSSSSSAIRQSVSCDISIPDISQAEFTLPSLIHSVCAVSLGHFANTDDVVYGLTLAGRDAPVAGIDSLMGPTLATVPFRVQVAPKLSMEQLMLDIQGRLARLMPFQHTGLQAIRQFNAECAVACDFGCHVVIQPTDQVLENKVFKETTGSDQVYSSFCNAPLLLLFTVAAGKRSVRLVANFDVSHLDAAAATTFVQQLVHGIQQATLHASLPVEKVQVACPQHMAHLQSRNALVPPKEDSLVHDLVAEQCRRRPAAQAVVSWDGTLTYGQVDHFTHRLAQHLLAKGAGLGKVAALCMPKSQWTVVAILSILKSGSACAMMDASHPERHLQEIVKRTSAAFVLASPETRDTAQAIAQAAAQDTAQAAAVVIVVSPALLHSLPPSPPRPKISSPATPSDLACILFTSESTGQSKAIALEHASISTGLRHLRGPLGWHQDSRILHLASHAFDAGLLEILGSLLSGACLCIPSDTDRTSNLCGFIEANEVSWALMLPSTSHLLNPARVASLKTLVLGGEAPKLPDIQRWDARKDVRLLNLYGLAECMVGTTCGTLSPTEWTNGIAAPIVSGLGWITNPRDPSKLCAVGAIGELLVEGPAMAREYIGDAERTSASFISSPPWLTGFRGHDKSRLFRTGDLFQYMSNGLVRFLGRKDRQVKLNGQRIEPHEIESSLMAHFPHDTIVTVDVAKKRLFAFIHVADEKPRSCLSAHGHSLFANPDPEFLTLCRTAKQRISESMPRYMIPDVFVPLTRVPRTGSGKINRSLLCEAASALQGPDLDRLSGLAALESRAPTRPETDMAVLWADVLGLQVGALSPNKNFFHVGGDSIAAMKLVAAARSRGICMTVAQVFAHPRLADLTRVAELGNNKVKATQAVIEPFSLIAEPEREAVLKTAERLCSVPRTHINDMYPCTPLQEALVSQSMRSPSAYVGRFAFKLCPQVDVYRFKQAWSHVVRANPILRTRIIQIKSTMYQVVLLDEAAFKTVDSDSLADFEPQLQREGVQMGRPLLQLALSQPKTPGVGPEFCLVLHHALYDAWSLDLILDHMGQAYAGKPSVCQSFNHFIDYTAKQRQEAVEGYWCKQLSDASRVVFPTLPVSDYQPVTDSDIGQEVKLETVPGITFATLLQFSWAFTLSQYCGSVGVTHGLVVSGRNANVPAIESIAGPTIATIPVCFTPRRALPVVSELQRLQDERAAATPFEYFGLQNIRRLSSQTEVACQFQNLLVIQQAKQGAKQDANPASPDLVLEPVADKLTVAGDFSAFALELCCELSRDECAITLSYDSNVLDGRQAERILAQFIHTLSQVQSHPEMALSDLDLVSPSTWNELTEWNGFLPKAVHGCLHDAIDEQCLSTPDAQAVCAWDGNLTYRELHDLSSRLALHLQSIGIAPQSFVPILSEKSVWVAISIMGVIKAGGAMVLLDPSLPFQRLQTIFSSIDARFVLASAAAAELAGHLASTVVVVDSNHKDNFPSCTDTCITLPAVSPHDALYAIFTSGSTGKPKGIVISHSAFCTSRLAQQAPRCPDSNTRTLQFSSHMFDVSIDDYLGSFLAGACVCVASQEQLRDGLAAAINDYQVNRTDLTPSILRFLRPADVPTLKTILVGGEPLSHHEVETWAGRVRLFNAYGPSECCVTFTLADVSLDSDPTTIGHAYGAVPWVVDKDNHNVLLPIGAVGELLIEGHTLAREYLGEPEQTEAAFINHSPPWLQGLRRGSRLYKTGDLVQYNSNGTLRYLGRKDTQVKIRGQRVELGEIEYEIRNASEAVGDAIAEVLSAGQQRLVAFVTVPASQDTSKSTLTTSQDQESNGTWTATTSQDDDDKPDDRLLFLPPTQAHLDLIHAVLEHVKNRLPSYMVPHVVIPLSHTPLSITGKINRRLLRQKAAALSLSEIEQYQPSLAAKRPPGSESEAVLQRVVAEVLKLHASDVGIDDSFFRLGGDSISAIRLVERARGQGFAFRVSQVFQSPRLADLARFVSDKAQASGCDQNGKQSLHELLPLVSLDPQQVARNLVSHGFSCSEHDIVQVLPLTQAAERYLFQTPEYWILNLGGPVDIDRLQEACTALVRRHGILRTVFTKMQGDHVQVVLKHLDTSFRFHATSQSIADSVDEYRRRHVWPIPTLNMPITDFVMMQSTSSSQDAKQALVLGLSHAQFDGVSMHTLWRDLKHLYQGNRLAAATPYSHHMQQWRRSQTRDGFAFWQDTLQGASVSRIGNHLFGESHQDLPNDPVFVTGSRFVHIGQSMPRNITTATIVKTAWAALVAKLTASTDCVFAQVSNGRNYDSTLAYDIMGICINFIPVRAKLDPASTVLQLVDSMQQQHSASLAHELLDFRDIVQRSTPWPLGTVHQSVVLHQNIERDRVFRFGDAEAWVTCSYEWPHPPDEILIESLPMGDGNLRVSLDTLTSTLSQQNVDLVLDKLCRLIVLLPTLADDAHTRVETLLANLD</sequence>
<dbReference type="FunFam" id="3.40.50.12780:FF:000014">
    <property type="entry name" value="Nonribosomal peptide synthetase 1"/>
    <property type="match status" value="1"/>
</dbReference>